<protein>
    <submittedName>
        <fullName evidence="2">Uncharacterized protein</fullName>
    </submittedName>
</protein>
<feature type="non-terminal residue" evidence="2">
    <location>
        <position position="1"/>
    </location>
</feature>
<evidence type="ECO:0000256" key="1">
    <source>
        <dbReference type="SAM" id="MobiDB-lite"/>
    </source>
</evidence>
<dbReference type="Proteomes" id="UP000594638">
    <property type="component" value="Unassembled WGS sequence"/>
</dbReference>
<evidence type="ECO:0000313" key="3">
    <source>
        <dbReference type="Proteomes" id="UP000594638"/>
    </source>
</evidence>
<dbReference type="Gramene" id="OE9A114046T1">
    <property type="protein sequence ID" value="OE9A114046C1"/>
    <property type="gene ID" value="OE9A114046"/>
</dbReference>
<reference evidence="2 3" key="1">
    <citation type="submission" date="2019-12" db="EMBL/GenBank/DDBJ databases">
        <authorList>
            <person name="Alioto T."/>
            <person name="Alioto T."/>
            <person name="Gomez Garrido J."/>
        </authorList>
    </citation>
    <scope>NUCLEOTIDE SEQUENCE [LARGE SCALE GENOMIC DNA]</scope>
</reference>
<feature type="compositionally biased region" description="Basic and acidic residues" evidence="1">
    <location>
        <begin position="15"/>
        <end position="28"/>
    </location>
</feature>
<feature type="region of interest" description="Disordered" evidence="1">
    <location>
        <begin position="1"/>
        <end position="28"/>
    </location>
</feature>
<gene>
    <name evidence="2" type="ORF">OLEA9_A114046</name>
</gene>
<name>A0A8S0S9Z9_OLEEU</name>
<organism evidence="2 3">
    <name type="scientific">Olea europaea subsp. europaea</name>
    <dbReference type="NCBI Taxonomy" id="158383"/>
    <lineage>
        <taxon>Eukaryota</taxon>
        <taxon>Viridiplantae</taxon>
        <taxon>Streptophyta</taxon>
        <taxon>Embryophyta</taxon>
        <taxon>Tracheophyta</taxon>
        <taxon>Spermatophyta</taxon>
        <taxon>Magnoliopsida</taxon>
        <taxon>eudicotyledons</taxon>
        <taxon>Gunneridae</taxon>
        <taxon>Pentapetalae</taxon>
        <taxon>asterids</taxon>
        <taxon>lamiids</taxon>
        <taxon>Lamiales</taxon>
        <taxon>Oleaceae</taxon>
        <taxon>Oleeae</taxon>
        <taxon>Olea</taxon>
    </lineage>
</organism>
<dbReference type="AlphaFoldDB" id="A0A8S0S9Z9"/>
<accession>A0A8S0S9Z9</accession>
<keyword evidence="3" id="KW-1185">Reference proteome</keyword>
<evidence type="ECO:0000313" key="2">
    <source>
        <dbReference type="EMBL" id="CAA2989010.1"/>
    </source>
</evidence>
<dbReference type="EMBL" id="CACTIH010004045">
    <property type="protein sequence ID" value="CAA2989010.1"/>
    <property type="molecule type" value="Genomic_DNA"/>
</dbReference>
<proteinExistence type="predicted"/>
<feature type="non-terminal residue" evidence="2">
    <location>
        <position position="57"/>
    </location>
</feature>
<comment type="caution">
    <text evidence="2">The sequence shown here is derived from an EMBL/GenBank/DDBJ whole genome shotgun (WGS) entry which is preliminary data.</text>
</comment>
<sequence>EQRGVPRSEALCTAPHKEALHARRERGVPQRGVLQKEVPHSEQQGVRFRAAQLFFIL</sequence>